<dbReference type="Proteomes" id="UP000480570">
    <property type="component" value="Unassembled WGS sequence"/>
</dbReference>
<comment type="caution">
    <text evidence="1">The sequence shown here is derived from an EMBL/GenBank/DDBJ whole genome shotgun (WGS) entry which is preliminary data.</text>
</comment>
<proteinExistence type="predicted"/>
<evidence type="ECO:0000313" key="2">
    <source>
        <dbReference type="Proteomes" id="UP000480570"/>
    </source>
</evidence>
<gene>
    <name evidence="1" type="ORF">GB992_11420</name>
</gene>
<dbReference type="EMBL" id="WEZT01000042">
    <property type="protein sequence ID" value="MYV06418.1"/>
    <property type="molecule type" value="Genomic_DNA"/>
</dbReference>
<dbReference type="AlphaFoldDB" id="A0A7C9J3W1"/>
<accession>A0A7C9J3W1</accession>
<protein>
    <submittedName>
        <fullName evidence="1">Uncharacterized protein</fullName>
    </submittedName>
</protein>
<organism evidence="1 2">
    <name type="scientific">Furfurilactobacillus rossiae</name>
    <dbReference type="NCBI Taxonomy" id="231049"/>
    <lineage>
        <taxon>Bacteria</taxon>
        <taxon>Bacillati</taxon>
        <taxon>Bacillota</taxon>
        <taxon>Bacilli</taxon>
        <taxon>Lactobacillales</taxon>
        <taxon>Lactobacillaceae</taxon>
        <taxon>Furfurilactobacillus</taxon>
    </lineage>
</organism>
<reference evidence="1 2" key="1">
    <citation type="journal article" date="2019" name="Appl. Environ. Microbiol.">
        <title>Genetic determinants of hydroxycinnamic acid metabolism in heterofermentative lactobacilli.</title>
        <authorList>
            <person name="Gaur G."/>
            <person name="Oh J.H."/>
            <person name="Filannino P."/>
            <person name="Gobbetti M."/>
            <person name="van Pijkeren J.P."/>
            <person name="Ganzle M.G."/>
        </authorList>
    </citation>
    <scope>NUCLEOTIDE SEQUENCE [LARGE SCALE GENOMIC DNA]</scope>
    <source>
        <strain evidence="1 2">FUA3583</strain>
    </source>
</reference>
<name>A0A7C9J3W1_9LACO</name>
<sequence length="373" mass="41964">MIKWQIQNRLPVIAKELNMRVTIPQRIQALTLSKIQKKFFDYEQIELTFGITRSIDAAILSPKSGLNLDVSQQASQLSLIAERNQVQVILLCQGLTASERRLLVQQGISFISSEGEYFLPFLGAHFFPSKQKQDAEKLTKTGSFLLSILMYAVASGRIYGDGRTSEFFSGTPLMDLLWRASGIETRSKFNRAMQSLEQFNIIQSNGAQTHKKYVLEVPEYGLYSAYSDLMVSPVEATYYFQERDIQAVLKTDVQHHLQPGEKGISWGGLTALSKITDLADASMPTYAMEASLFNQFMTPELKKMRVLRSTGNIAVQKWNCSPTTISGEFGFNSRIPDPINLSLSIGVARDERIIIAQEKILSQALHRPIHLED</sequence>
<evidence type="ECO:0000313" key="1">
    <source>
        <dbReference type="EMBL" id="MYV06418.1"/>
    </source>
</evidence>